<evidence type="ECO:0000313" key="3">
    <source>
        <dbReference type="EMBL" id="KAK9904998.1"/>
    </source>
</evidence>
<protein>
    <recommendedName>
        <fullName evidence="2">Trafficking protein particle complex subunit 11 domain-containing protein</fullName>
    </recommendedName>
</protein>
<feature type="region of interest" description="Disordered" evidence="1">
    <location>
        <begin position="532"/>
        <end position="554"/>
    </location>
</feature>
<dbReference type="Proteomes" id="UP001491310">
    <property type="component" value="Unassembled WGS sequence"/>
</dbReference>
<gene>
    <name evidence="3" type="ORF">WJX75_007420</name>
</gene>
<evidence type="ECO:0000259" key="2">
    <source>
        <dbReference type="Pfam" id="PF11817"/>
    </source>
</evidence>
<dbReference type="PANTHER" id="PTHR14374:SF0">
    <property type="entry name" value="TRAFFICKING PROTEIN PARTICLE COMPLEX SUBUNIT 11"/>
    <property type="match status" value="1"/>
</dbReference>
<evidence type="ECO:0000256" key="1">
    <source>
        <dbReference type="SAM" id="MobiDB-lite"/>
    </source>
</evidence>
<keyword evidence="4" id="KW-1185">Reference proteome</keyword>
<dbReference type="Pfam" id="PF11817">
    <property type="entry name" value="Foie-gras_1"/>
    <property type="match status" value="1"/>
</dbReference>
<sequence>MDYYPAEVATPPLALVALLGCPGLHGIVGEFLRAAHKPPINSLGIGDPAMAARIFGEKKASMTAHSGPLNILKADWFAKHRQQRPAVAAVFFEREAVTGDPSQWARVLAGLEAVRQATRPRGARVVLVIVHPPGGPPSDLPEDRLAGLTRQASLDRRWVVNMGTGEGEVGLRRLGRALYEAAGLFYADDARRRLAVHAERRNPSPAISARTAFKAAALAEFRADWATAVRTYQAAYTELLRVDPAGPLPLQRWAELSAVAELVHLKVVTLLLHQQCVAEALAQFRAHIGAFRQPPLPPPPAAAAAHAAWLVRQYTVMGELLSQRVDAGLLPPQREAQPAFFFLGAAHAAVERRRAAQRARELRLAGAAAAVPAVVPGAYVGQFLAVEGARRLSEEEFLHFLEVSKLGAGPDLAAAALAKLKAAHELVMASGGNRQTRMAYHLGALMAREQLVAQDPAAARRLLLSVAGIYRREGWEVPLGAALLELRECAARLKLTEEHVRYSLELSALRRSLDQPQRGAIAKTAIATLCSSDPPPASAPASPTAKPGGPDTVKEKSVMGAALEFRIRPASYGLLSVLALACGFQPVAAAAEDVSDESSEGRKPPARFGIAVWSNVPVDLPAASMMIIVEEHGGRSFQVPARPAAGDVSIEGEAPILIRPGQWTRTWAEWQPAAGGPARITHVIMTFGVHAAFVWSLSSFPPGTVPIGHAGDDARPPFAPGAVLAGSYELDVPSAHAAPILEVGILEVAAAGEEASVDVAVLLKGPLFRPVLSMSAAYPDSAGAAPELSAAASGSSAGVAEAAGSSLTVSLDDCTSGQLQRRVLIRLPRSGRVVLSVRLNYQTEQEGGEAGQVSAQSGITVIDPFQLRLVCSAPARTCALILADPQVEQQDESPSPNVLPVGQPCSAQTSLASLMPCDIVLHDVSVEALATNDQSLPGVSIVGFVPTATALEPVLFRKGDVHTVLAQMLSQQAGRNIPSGHLAVTWQRSRPPDMRTVRSSEGASVGQAEPSGAKDATVAGVPPAVVTRITLPAQDWGAPALVAAAEWPQAVTGGVPFELQIQLGNRTHHLVDMGVRLGDTSGFVLSGTRAGSVSVLPYQDATLHYQLIAVASGSLPLPEVHLTAARWAATLQPLAGRRVFAHPPAPPALPAPLPAAGGPVAALTSGVAQLTT</sequence>
<proteinExistence type="predicted"/>
<dbReference type="InterPro" id="IPR021773">
    <property type="entry name" value="TPC11"/>
</dbReference>
<evidence type="ECO:0000313" key="4">
    <source>
        <dbReference type="Proteomes" id="UP001491310"/>
    </source>
</evidence>
<dbReference type="EMBL" id="JALJOT010000012">
    <property type="protein sequence ID" value="KAK9904998.1"/>
    <property type="molecule type" value="Genomic_DNA"/>
</dbReference>
<feature type="domain" description="Trafficking protein particle complex subunit 11" evidence="2">
    <location>
        <begin position="252"/>
        <end position="507"/>
    </location>
</feature>
<organism evidence="3 4">
    <name type="scientific">Coccomyxa subellipsoidea</name>
    <dbReference type="NCBI Taxonomy" id="248742"/>
    <lineage>
        <taxon>Eukaryota</taxon>
        <taxon>Viridiplantae</taxon>
        <taxon>Chlorophyta</taxon>
        <taxon>core chlorophytes</taxon>
        <taxon>Trebouxiophyceae</taxon>
        <taxon>Trebouxiophyceae incertae sedis</taxon>
        <taxon>Coccomyxaceae</taxon>
        <taxon>Coccomyxa</taxon>
    </lineage>
</organism>
<comment type="caution">
    <text evidence="3">The sequence shown here is derived from an EMBL/GenBank/DDBJ whole genome shotgun (WGS) entry which is preliminary data.</text>
</comment>
<feature type="compositionally biased region" description="Low complexity" evidence="1">
    <location>
        <begin position="539"/>
        <end position="550"/>
    </location>
</feature>
<name>A0ABR2YGR5_9CHLO</name>
<reference evidence="3 4" key="1">
    <citation type="journal article" date="2024" name="Nat. Commun.">
        <title>Phylogenomics reveals the evolutionary origins of lichenization in chlorophyte algae.</title>
        <authorList>
            <person name="Puginier C."/>
            <person name="Libourel C."/>
            <person name="Otte J."/>
            <person name="Skaloud P."/>
            <person name="Haon M."/>
            <person name="Grisel S."/>
            <person name="Petersen M."/>
            <person name="Berrin J.G."/>
            <person name="Delaux P.M."/>
            <person name="Dal Grande F."/>
            <person name="Keller J."/>
        </authorList>
    </citation>
    <scope>NUCLEOTIDE SEQUENCE [LARGE SCALE GENOMIC DNA]</scope>
    <source>
        <strain evidence="3 4">SAG 216-7</strain>
    </source>
</reference>
<dbReference type="PANTHER" id="PTHR14374">
    <property type="entry name" value="FOIE GRAS"/>
    <property type="match status" value="1"/>
</dbReference>
<accession>A0ABR2YGR5</accession>
<feature type="region of interest" description="Disordered" evidence="1">
    <location>
        <begin position="989"/>
        <end position="1017"/>
    </location>
</feature>